<keyword evidence="2" id="KW-0812">Transmembrane</keyword>
<keyword evidence="4" id="KW-1185">Reference proteome</keyword>
<dbReference type="EMBL" id="RQZF01000012">
    <property type="protein sequence ID" value="RRC94610.1"/>
    <property type="molecule type" value="Genomic_DNA"/>
</dbReference>
<feature type="compositionally biased region" description="Low complexity" evidence="1">
    <location>
        <begin position="97"/>
        <end position="112"/>
    </location>
</feature>
<sequence length="181" mass="18168">MSVENTQRDDETTVLPVADEEETVILPAAESDSDSISAGTVTADGDSPDNPAGTQADSPTLEAPAPTLSDDGVPSDKPGASAQPFTGTPDAPRPDIAPDAPATPAAPAAAPTSAVSLKESPANGVRVAQLVWAGLVIMLGIFMIAISFLRFVSIPLLLISLIAALGIALMAAAVVTSVKKG</sequence>
<name>A0A3P1SCI5_9ACTO</name>
<dbReference type="RefSeq" id="WP_124871944.1">
    <property type="nucleotide sequence ID" value="NZ_RQZF01000012.1"/>
</dbReference>
<dbReference type="Proteomes" id="UP000280444">
    <property type="component" value="Unassembled WGS sequence"/>
</dbReference>
<reference evidence="3 4" key="1">
    <citation type="submission" date="2018-11" db="EMBL/GenBank/DDBJ databases">
        <title>Genomes From Bacteria Associated with the Canine Oral Cavity: a Test Case for Automated Genome-Based Taxonomic Assignment.</title>
        <authorList>
            <person name="Coil D.A."/>
            <person name="Jospin G."/>
            <person name="Darling A.E."/>
            <person name="Wallis C."/>
            <person name="Davis I.J."/>
            <person name="Harris S."/>
            <person name="Eisen J.A."/>
            <person name="Holcombe L.J."/>
            <person name="O'Flynn C."/>
        </authorList>
    </citation>
    <scope>NUCLEOTIDE SEQUENCE [LARGE SCALE GENOMIC DNA]</scope>
    <source>
        <strain evidence="3 4">OH770</strain>
    </source>
</reference>
<gene>
    <name evidence="3" type="ORF">EII11_09260</name>
</gene>
<evidence type="ECO:0000256" key="2">
    <source>
        <dbReference type="SAM" id="Phobius"/>
    </source>
</evidence>
<accession>A0A3P1SCI5</accession>
<feature type="compositionally biased region" description="Basic and acidic residues" evidence="1">
    <location>
        <begin position="1"/>
        <end position="11"/>
    </location>
</feature>
<keyword evidence="2" id="KW-1133">Transmembrane helix</keyword>
<evidence type="ECO:0000313" key="4">
    <source>
        <dbReference type="Proteomes" id="UP000280444"/>
    </source>
</evidence>
<feature type="transmembrane region" description="Helical" evidence="2">
    <location>
        <begin position="154"/>
        <end position="175"/>
    </location>
</feature>
<comment type="caution">
    <text evidence="3">The sequence shown here is derived from an EMBL/GenBank/DDBJ whole genome shotgun (WGS) entry which is preliminary data.</text>
</comment>
<feature type="region of interest" description="Disordered" evidence="1">
    <location>
        <begin position="1"/>
        <end position="112"/>
    </location>
</feature>
<evidence type="ECO:0000256" key="1">
    <source>
        <dbReference type="SAM" id="MobiDB-lite"/>
    </source>
</evidence>
<protein>
    <submittedName>
        <fullName evidence="3">Uncharacterized protein</fullName>
    </submittedName>
</protein>
<keyword evidence="2" id="KW-0472">Membrane</keyword>
<organism evidence="3 4">
    <name type="scientific">Schaalia canis</name>
    <dbReference type="NCBI Taxonomy" id="100469"/>
    <lineage>
        <taxon>Bacteria</taxon>
        <taxon>Bacillati</taxon>
        <taxon>Actinomycetota</taxon>
        <taxon>Actinomycetes</taxon>
        <taxon>Actinomycetales</taxon>
        <taxon>Actinomycetaceae</taxon>
        <taxon>Schaalia</taxon>
    </lineage>
</organism>
<feature type="transmembrane region" description="Helical" evidence="2">
    <location>
        <begin position="127"/>
        <end position="148"/>
    </location>
</feature>
<proteinExistence type="predicted"/>
<evidence type="ECO:0000313" key="3">
    <source>
        <dbReference type="EMBL" id="RRC94610.1"/>
    </source>
</evidence>
<dbReference type="AlphaFoldDB" id="A0A3P1SCI5"/>